<sequence>MASQTGTILVTGANGGLGSAIVGHVIGSNSLARDLHGLYAVRNTQRADAVQKELQKAGPAGHKYDLVPLDLSSLASTRKAAQDINKRVADGSIPPIRALVLSAAWQEYTTHTITDDGFDMTFQATYLSHFLLTLLLLRSMDKKHGRVVVLASWSHDTADKRNTMGPPGNAYSYERYNQIFKEPMDTESLARGKWSSAEEHPDNLEAGYRRYGAAKLCEVMFMRELSKRITKDPDLSSIAVLALDPGAMPTSLGTRGSFGIRALFALMNVVNPIMSYIQPDGDMRTTALSASHVMRASLDTETLGERPNGVYLDGTRAREVSEEAKDEAKCRKLWEDTLDFAQVQEGDTVLVDWR</sequence>
<gene>
    <name evidence="3" type="ORF">KHLLAP_LOCUS11565</name>
</gene>
<dbReference type="Pfam" id="PF00106">
    <property type="entry name" value="adh_short"/>
    <property type="match status" value="1"/>
</dbReference>
<dbReference type="Gene3D" id="3.40.50.720">
    <property type="entry name" value="NAD(P)-binding Rossmann-like Domain"/>
    <property type="match status" value="1"/>
</dbReference>
<evidence type="ECO:0000313" key="3">
    <source>
        <dbReference type="EMBL" id="CAJ2511097.1"/>
    </source>
</evidence>
<comment type="caution">
    <text evidence="3">The sequence shown here is derived from an EMBL/GenBank/DDBJ whole genome shotgun (WGS) entry which is preliminary data.</text>
</comment>
<comment type="similarity">
    <text evidence="1">Belongs to the short-chain dehydrogenases/reductases (SDR) family.</text>
</comment>
<dbReference type="PANTHER" id="PTHR24320">
    <property type="entry name" value="RETINOL DEHYDROGENASE"/>
    <property type="match status" value="1"/>
</dbReference>
<dbReference type="PANTHER" id="PTHR24320:SF152">
    <property type="entry name" value="SHORT-CHAIN DEHYDROGENASE_REDUCTASE FAMILY PROTEIN"/>
    <property type="match status" value="1"/>
</dbReference>
<proteinExistence type="inferred from homology"/>
<keyword evidence="2" id="KW-0560">Oxidoreductase</keyword>
<dbReference type="SUPFAM" id="SSF51735">
    <property type="entry name" value="NAD(P)-binding Rossmann-fold domains"/>
    <property type="match status" value="1"/>
</dbReference>
<dbReference type="EMBL" id="CAUWAG010000018">
    <property type="protein sequence ID" value="CAJ2511097.1"/>
    <property type="molecule type" value="Genomic_DNA"/>
</dbReference>
<dbReference type="GO" id="GO:0016491">
    <property type="term" value="F:oxidoreductase activity"/>
    <property type="evidence" value="ECO:0007669"/>
    <property type="project" value="UniProtKB-KW"/>
</dbReference>
<accession>A0AAI8VU28</accession>
<evidence type="ECO:0000256" key="2">
    <source>
        <dbReference type="ARBA" id="ARBA00023002"/>
    </source>
</evidence>
<dbReference type="AlphaFoldDB" id="A0AAI8VU28"/>
<dbReference type="InterPro" id="IPR002347">
    <property type="entry name" value="SDR_fam"/>
</dbReference>
<name>A0AAI8VU28_9PEZI</name>
<dbReference type="PRINTS" id="PR00081">
    <property type="entry name" value="GDHRDH"/>
</dbReference>
<evidence type="ECO:0000256" key="1">
    <source>
        <dbReference type="ARBA" id="ARBA00006484"/>
    </source>
</evidence>
<reference evidence="3" key="1">
    <citation type="submission" date="2023-10" db="EMBL/GenBank/DDBJ databases">
        <authorList>
            <person name="Hackl T."/>
        </authorList>
    </citation>
    <scope>NUCLEOTIDE SEQUENCE</scope>
</reference>
<evidence type="ECO:0000313" key="4">
    <source>
        <dbReference type="Proteomes" id="UP001295740"/>
    </source>
</evidence>
<organism evidence="3 4">
    <name type="scientific">Anthostomella pinea</name>
    <dbReference type="NCBI Taxonomy" id="933095"/>
    <lineage>
        <taxon>Eukaryota</taxon>
        <taxon>Fungi</taxon>
        <taxon>Dikarya</taxon>
        <taxon>Ascomycota</taxon>
        <taxon>Pezizomycotina</taxon>
        <taxon>Sordariomycetes</taxon>
        <taxon>Xylariomycetidae</taxon>
        <taxon>Xylariales</taxon>
        <taxon>Xylariaceae</taxon>
        <taxon>Anthostomella</taxon>
    </lineage>
</organism>
<dbReference type="Proteomes" id="UP001295740">
    <property type="component" value="Unassembled WGS sequence"/>
</dbReference>
<keyword evidence="4" id="KW-1185">Reference proteome</keyword>
<dbReference type="InterPro" id="IPR036291">
    <property type="entry name" value="NAD(P)-bd_dom_sf"/>
</dbReference>
<protein>
    <submittedName>
        <fullName evidence="3">Uu.00g067220.m01.CDS01</fullName>
    </submittedName>
</protein>